<organism evidence="2 3">
    <name type="scientific">Culex pipiens pipiens</name>
    <name type="common">Northern house mosquito</name>
    <dbReference type="NCBI Taxonomy" id="38569"/>
    <lineage>
        <taxon>Eukaryota</taxon>
        <taxon>Metazoa</taxon>
        <taxon>Ecdysozoa</taxon>
        <taxon>Arthropoda</taxon>
        <taxon>Hexapoda</taxon>
        <taxon>Insecta</taxon>
        <taxon>Pterygota</taxon>
        <taxon>Neoptera</taxon>
        <taxon>Endopterygota</taxon>
        <taxon>Diptera</taxon>
        <taxon>Nematocera</taxon>
        <taxon>Culicoidea</taxon>
        <taxon>Culicidae</taxon>
        <taxon>Culicinae</taxon>
        <taxon>Culicini</taxon>
        <taxon>Culex</taxon>
        <taxon>Culex</taxon>
    </lineage>
</organism>
<keyword evidence="3" id="KW-1185">Reference proteome</keyword>
<evidence type="ECO:0000313" key="3">
    <source>
        <dbReference type="Proteomes" id="UP001562425"/>
    </source>
</evidence>
<dbReference type="EMBL" id="JBEHCU010014349">
    <property type="protein sequence ID" value="KAL1373462.1"/>
    <property type="molecule type" value="Genomic_DNA"/>
</dbReference>
<feature type="non-terminal residue" evidence="2">
    <location>
        <position position="1"/>
    </location>
</feature>
<protein>
    <submittedName>
        <fullName evidence="2">Uncharacterized protein</fullName>
    </submittedName>
</protein>
<dbReference type="Proteomes" id="UP001562425">
    <property type="component" value="Unassembled WGS sequence"/>
</dbReference>
<reference evidence="2 3" key="1">
    <citation type="submission" date="2024-05" db="EMBL/GenBank/DDBJ databases">
        <title>Culex pipiens pipiens assembly and annotation.</title>
        <authorList>
            <person name="Alout H."/>
            <person name="Durand T."/>
        </authorList>
    </citation>
    <scope>NUCLEOTIDE SEQUENCE [LARGE SCALE GENOMIC DNA]</scope>
    <source>
        <strain evidence="2">HA-2024</strain>
        <tissue evidence="2">Whole body</tissue>
    </source>
</reference>
<accession>A0ABD1CAP8</accession>
<sequence>YLAFDPVLCDALQHNLLEIHPPPHHPWVVSWMIDYTDCPAGPIRPGAQSIVHFLAKVCLTVMITSVWWMSTMCC</sequence>
<dbReference type="AlphaFoldDB" id="A0ABD1CAP8"/>
<keyword evidence="1" id="KW-0472">Membrane</keyword>
<keyword evidence="1" id="KW-0812">Transmembrane</keyword>
<name>A0ABD1CAP8_CULPP</name>
<gene>
    <name evidence="2" type="ORF">pipiens_005174</name>
</gene>
<comment type="caution">
    <text evidence="2">The sequence shown here is derived from an EMBL/GenBank/DDBJ whole genome shotgun (WGS) entry which is preliminary data.</text>
</comment>
<proteinExistence type="predicted"/>
<evidence type="ECO:0000313" key="2">
    <source>
        <dbReference type="EMBL" id="KAL1373462.1"/>
    </source>
</evidence>
<keyword evidence="1" id="KW-1133">Transmembrane helix</keyword>
<evidence type="ECO:0000256" key="1">
    <source>
        <dbReference type="SAM" id="Phobius"/>
    </source>
</evidence>
<feature type="transmembrane region" description="Helical" evidence="1">
    <location>
        <begin position="50"/>
        <end position="69"/>
    </location>
</feature>